<dbReference type="SUPFAM" id="SSF48264">
    <property type="entry name" value="Cytochrome P450"/>
    <property type="match status" value="1"/>
</dbReference>
<reference evidence="16 17" key="1">
    <citation type="journal article" date="2019" name="Nat. Ecol. Evol.">
        <title>Megaphylogeny resolves global patterns of mushroom evolution.</title>
        <authorList>
            <person name="Varga T."/>
            <person name="Krizsan K."/>
            <person name="Foldi C."/>
            <person name="Dima B."/>
            <person name="Sanchez-Garcia M."/>
            <person name="Sanchez-Ramirez S."/>
            <person name="Szollosi G.J."/>
            <person name="Szarkandi J.G."/>
            <person name="Papp V."/>
            <person name="Albert L."/>
            <person name="Andreopoulos W."/>
            <person name="Angelini C."/>
            <person name="Antonin V."/>
            <person name="Barry K.W."/>
            <person name="Bougher N.L."/>
            <person name="Buchanan P."/>
            <person name="Buyck B."/>
            <person name="Bense V."/>
            <person name="Catcheside P."/>
            <person name="Chovatia M."/>
            <person name="Cooper J."/>
            <person name="Damon W."/>
            <person name="Desjardin D."/>
            <person name="Finy P."/>
            <person name="Geml J."/>
            <person name="Haridas S."/>
            <person name="Hughes K."/>
            <person name="Justo A."/>
            <person name="Karasinski D."/>
            <person name="Kautmanova I."/>
            <person name="Kiss B."/>
            <person name="Kocsube S."/>
            <person name="Kotiranta H."/>
            <person name="LaButti K.M."/>
            <person name="Lechner B.E."/>
            <person name="Liimatainen K."/>
            <person name="Lipzen A."/>
            <person name="Lukacs Z."/>
            <person name="Mihaltcheva S."/>
            <person name="Morgado L.N."/>
            <person name="Niskanen T."/>
            <person name="Noordeloos M.E."/>
            <person name="Ohm R.A."/>
            <person name="Ortiz-Santana B."/>
            <person name="Ovrebo C."/>
            <person name="Racz N."/>
            <person name="Riley R."/>
            <person name="Savchenko A."/>
            <person name="Shiryaev A."/>
            <person name="Soop K."/>
            <person name="Spirin V."/>
            <person name="Szebenyi C."/>
            <person name="Tomsovsky M."/>
            <person name="Tulloss R.E."/>
            <person name="Uehling J."/>
            <person name="Grigoriev I.V."/>
            <person name="Vagvolgyi C."/>
            <person name="Papp T."/>
            <person name="Martin F.M."/>
            <person name="Miettinen O."/>
            <person name="Hibbett D.S."/>
            <person name="Nagy L.G."/>
        </authorList>
    </citation>
    <scope>NUCLEOTIDE SEQUENCE [LARGE SCALE GENOMIC DNA]</scope>
    <source>
        <strain evidence="16 17">CBS 962.96</strain>
    </source>
</reference>
<dbReference type="PRINTS" id="PR00385">
    <property type="entry name" value="P450"/>
</dbReference>
<dbReference type="OrthoDB" id="2789670at2759"/>
<evidence type="ECO:0000313" key="17">
    <source>
        <dbReference type="Proteomes" id="UP000297245"/>
    </source>
</evidence>
<dbReference type="PANTHER" id="PTHR46300">
    <property type="entry name" value="P450, PUTATIVE (EUROFUNG)-RELATED-RELATED"/>
    <property type="match status" value="1"/>
</dbReference>
<evidence type="ECO:0000256" key="14">
    <source>
        <dbReference type="PIRSR" id="PIRSR602401-1"/>
    </source>
</evidence>
<dbReference type="Gene3D" id="1.10.630.10">
    <property type="entry name" value="Cytochrome P450"/>
    <property type="match status" value="1"/>
</dbReference>
<evidence type="ECO:0000256" key="1">
    <source>
        <dbReference type="ARBA" id="ARBA00001971"/>
    </source>
</evidence>
<dbReference type="GO" id="GO:0016705">
    <property type="term" value="F:oxidoreductase activity, acting on paired donors, with incorporation or reduction of molecular oxygen"/>
    <property type="evidence" value="ECO:0007669"/>
    <property type="project" value="InterPro"/>
</dbReference>
<dbReference type="GO" id="GO:0016020">
    <property type="term" value="C:membrane"/>
    <property type="evidence" value="ECO:0007669"/>
    <property type="project" value="UniProtKB-SubCell"/>
</dbReference>
<evidence type="ECO:0000256" key="6">
    <source>
        <dbReference type="ARBA" id="ARBA00022692"/>
    </source>
</evidence>
<protein>
    <submittedName>
        <fullName evidence="16">Cytochrome P450</fullName>
    </submittedName>
</protein>
<dbReference type="Pfam" id="PF00067">
    <property type="entry name" value="p450"/>
    <property type="match status" value="1"/>
</dbReference>
<evidence type="ECO:0000256" key="11">
    <source>
        <dbReference type="ARBA" id="ARBA00023033"/>
    </source>
</evidence>
<keyword evidence="9 15" id="KW-0560">Oxidoreductase</keyword>
<dbReference type="AlphaFoldDB" id="A0A4S8L617"/>
<keyword evidence="6" id="KW-0812">Transmembrane</keyword>
<accession>A0A4S8L617</accession>
<dbReference type="PANTHER" id="PTHR46300:SF2">
    <property type="entry name" value="CYTOCHROME P450 MONOOXYGENASE ALNH-RELATED"/>
    <property type="match status" value="1"/>
</dbReference>
<comment type="cofactor">
    <cofactor evidence="1 14">
        <name>heme</name>
        <dbReference type="ChEBI" id="CHEBI:30413"/>
    </cofactor>
</comment>
<comment type="pathway">
    <text evidence="3">Secondary metabolite biosynthesis.</text>
</comment>
<evidence type="ECO:0000256" key="3">
    <source>
        <dbReference type="ARBA" id="ARBA00005179"/>
    </source>
</evidence>
<evidence type="ECO:0000256" key="5">
    <source>
        <dbReference type="ARBA" id="ARBA00022617"/>
    </source>
</evidence>
<dbReference type="InterPro" id="IPR017972">
    <property type="entry name" value="Cyt_P450_CS"/>
</dbReference>
<dbReference type="InterPro" id="IPR001128">
    <property type="entry name" value="Cyt_P450"/>
</dbReference>
<dbReference type="PRINTS" id="PR00463">
    <property type="entry name" value="EP450I"/>
</dbReference>
<gene>
    <name evidence="16" type="ORF">K435DRAFT_843824</name>
</gene>
<evidence type="ECO:0000256" key="10">
    <source>
        <dbReference type="ARBA" id="ARBA00023004"/>
    </source>
</evidence>
<dbReference type="GO" id="GO:0020037">
    <property type="term" value="F:heme binding"/>
    <property type="evidence" value="ECO:0007669"/>
    <property type="project" value="InterPro"/>
</dbReference>
<evidence type="ECO:0000256" key="12">
    <source>
        <dbReference type="ARBA" id="ARBA00023136"/>
    </source>
</evidence>
<comment type="subcellular location">
    <subcellularLocation>
        <location evidence="2">Membrane</location>
        <topology evidence="2">Single-pass membrane protein</topology>
    </subcellularLocation>
</comment>
<dbReference type="Proteomes" id="UP000297245">
    <property type="component" value="Unassembled WGS sequence"/>
</dbReference>
<name>A0A4S8L617_DENBC</name>
<dbReference type="CDD" id="cd11065">
    <property type="entry name" value="CYP64-like"/>
    <property type="match status" value="1"/>
</dbReference>
<dbReference type="EMBL" id="ML179625">
    <property type="protein sequence ID" value="THU84057.1"/>
    <property type="molecule type" value="Genomic_DNA"/>
</dbReference>
<keyword evidence="13" id="KW-0325">Glycoprotein</keyword>
<dbReference type="PROSITE" id="PS00086">
    <property type="entry name" value="CYTOCHROME_P450"/>
    <property type="match status" value="1"/>
</dbReference>
<keyword evidence="5 14" id="KW-0349">Heme</keyword>
<dbReference type="InterPro" id="IPR002401">
    <property type="entry name" value="Cyt_P450_E_grp-I"/>
</dbReference>
<keyword evidence="10 14" id="KW-0408">Iron</keyword>
<keyword evidence="11 15" id="KW-0503">Monooxygenase</keyword>
<evidence type="ECO:0000256" key="15">
    <source>
        <dbReference type="RuleBase" id="RU000461"/>
    </source>
</evidence>
<dbReference type="GO" id="GO:0005506">
    <property type="term" value="F:iron ion binding"/>
    <property type="evidence" value="ECO:0007669"/>
    <property type="project" value="InterPro"/>
</dbReference>
<dbReference type="InterPro" id="IPR050364">
    <property type="entry name" value="Cytochrome_P450_fung"/>
</dbReference>
<dbReference type="InterPro" id="IPR036396">
    <property type="entry name" value="Cyt_P450_sf"/>
</dbReference>
<evidence type="ECO:0000256" key="8">
    <source>
        <dbReference type="ARBA" id="ARBA00022989"/>
    </source>
</evidence>
<organism evidence="16 17">
    <name type="scientific">Dendrothele bispora (strain CBS 962.96)</name>
    <dbReference type="NCBI Taxonomy" id="1314807"/>
    <lineage>
        <taxon>Eukaryota</taxon>
        <taxon>Fungi</taxon>
        <taxon>Dikarya</taxon>
        <taxon>Basidiomycota</taxon>
        <taxon>Agaricomycotina</taxon>
        <taxon>Agaricomycetes</taxon>
        <taxon>Agaricomycetidae</taxon>
        <taxon>Agaricales</taxon>
        <taxon>Agaricales incertae sedis</taxon>
        <taxon>Dendrothele</taxon>
    </lineage>
</organism>
<evidence type="ECO:0000256" key="9">
    <source>
        <dbReference type="ARBA" id="ARBA00023002"/>
    </source>
</evidence>
<sequence length="551" mass="62974">MAFQIGYSLVILLFVYSATTLLRRSKSRYPPGPRPHPILGHLLQVPSIQTWKYFDSLSKQYGSIFRLNLAGSDMVVLARPEDAEELLGRRSSNYSSRPPLIYAGKYQSNNKRMVLLPYGERLRLQRVAFHQMLQPRVIGAYESMQELESAKLLFDTLESPLNNDLHCQRFAASMVFYLSYGKRLDNNQQDLAAISDVIKNFVRDTMPGAHLVDTVTVLDFLPDILAPWRKKALERHEMEVKLYTRLIMEVKHKIDDGNTGFECFAARLWDQKDSLGFDIEDMAYIVGTAFEAGTDTTANTILWFLMAMLLYPDTMKKAQAELDAVMGSEGKSMPGFAHINQLPYCVALTKEVFRWAPAAPGGFPHYSERDDEYKGFRIKSKTMVVPNIWSMHHNEEEFSDSYTFNPERFMNVNTEKFDSFSTGHYGFGFGRRQCPGRHLAGKTIWIAITRMLWAFSIEPVRDKDGMPIKVDPNNCTSGMTSRPVDFPLQIIPRSRAHAELMKKEWARPLSNRIYRPGGWRLNNFSYALCEELPDKAIKDTAIATDAKGFSQ</sequence>
<proteinExistence type="inferred from homology"/>
<comment type="similarity">
    <text evidence="4 15">Belongs to the cytochrome P450 family.</text>
</comment>
<evidence type="ECO:0000256" key="2">
    <source>
        <dbReference type="ARBA" id="ARBA00004167"/>
    </source>
</evidence>
<evidence type="ECO:0000256" key="7">
    <source>
        <dbReference type="ARBA" id="ARBA00022723"/>
    </source>
</evidence>
<feature type="binding site" description="axial binding residue" evidence="14">
    <location>
        <position position="434"/>
    </location>
    <ligand>
        <name>heme</name>
        <dbReference type="ChEBI" id="CHEBI:30413"/>
    </ligand>
    <ligandPart>
        <name>Fe</name>
        <dbReference type="ChEBI" id="CHEBI:18248"/>
    </ligandPart>
</feature>
<keyword evidence="8" id="KW-1133">Transmembrane helix</keyword>
<evidence type="ECO:0000256" key="13">
    <source>
        <dbReference type="ARBA" id="ARBA00023180"/>
    </source>
</evidence>
<dbReference type="GO" id="GO:0004497">
    <property type="term" value="F:monooxygenase activity"/>
    <property type="evidence" value="ECO:0007669"/>
    <property type="project" value="UniProtKB-KW"/>
</dbReference>
<keyword evidence="7 14" id="KW-0479">Metal-binding</keyword>
<evidence type="ECO:0000313" key="16">
    <source>
        <dbReference type="EMBL" id="THU84057.1"/>
    </source>
</evidence>
<evidence type="ECO:0000256" key="4">
    <source>
        <dbReference type="ARBA" id="ARBA00010617"/>
    </source>
</evidence>
<keyword evidence="17" id="KW-1185">Reference proteome</keyword>
<keyword evidence="12" id="KW-0472">Membrane</keyword>